<dbReference type="AlphaFoldDB" id="A0A078B316"/>
<dbReference type="Proteomes" id="UP000039865">
    <property type="component" value="Unassembled WGS sequence"/>
</dbReference>
<protein>
    <submittedName>
        <fullName evidence="1">Uncharacterized protein</fullName>
    </submittedName>
</protein>
<evidence type="ECO:0000313" key="2">
    <source>
        <dbReference type="Proteomes" id="UP000039865"/>
    </source>
</evidence>
<reference evidence="1 2" key="1">
    <citation type="submission" date="2014-06" db="EMBL/GenBank/DDBJ databases">
        <authorList>
            <person name="Swart Estienne"/>
        </authorList>
    </citation>
    <scope>NUCLEOTIDE SEQUENCE [LARGE SCALE GENOMIC DNA]</scope>
    <source>
        <strain evidence="1 2">130c</strain>
    </source>
</reference>
<evidence type="ECO:0000313" key="1">
    <source>
        <dbReference type="EMBL" id="CDW88900.1"/>
    </source>
</evidence>
<gene>
    <name evidence="1" type="primary">Contig11575.g12391</name>
    <name evidence="1" type="ORF">STYLEM_18025</name>
</gene>
<dbReference type="EMBL" id="CCKQ01017011">
    <property type="protein sequence ID" value="CDW88900.1"/>
    <property type="molecule type" value="Genomic_DNA"/>
</dbReference>
<sequence>MFLAITSHFEQVVDDSSWGWSNETIYTATLINRETKEKIGLRDGVSQVYSMQQVKGCKGLLMVQMRSLCLLDIENLKVTHLCSNSLGYSDSDLTSTFCQVDNGNGLQIGMVSFDQKVSAVKICSFKY</sequence>
<accession>A0A078B316</accession>
<proteinExistence type="predicted"/>
<dbReference type="InParanoid" id="A0A078B316"/>
<name>A0A078B316_STYLE</name>
<organism evidence="1 2">
    <name type="scientific">Stylonychia lemnae</name>
    <name type="common">Ciliate</name>
    <dbReference type="NCBI Taxonomy" id="5949"/>
    <lineage>
        <taxon>Eukaryota</taxon>
        <taxon>Sar</taxon>
        <taxon>Alveolata</taxon>
        <taxon>Ciliophora</taxon>
        <taxon>Intramacronucleata</taxon>
        <taxon>Spirotrichea</taxon>
        <taxon>Stichotrichia</taxon>
        <taxon>Sporadotrichida</taxon>
        <taxon>Oxytrichidae</taxon>
        <taxon>Stylonychinae</taxon>
        <taxon>Stylonychia</taxon>
    </lineage>
</organism>
<keyword evidence="2" id="KW-1185">Reference proteome</keyword>